<protein>
    <recommendedName>
        <fullName evidence="2">Ndc10 domain-containing protein</fullName>
    </recommendedName>
</protein>
<dbReference type="Pfam" id="PF16787">
    <property type="entry name" value="NDC10_II"/>
    <property type="match status" value="1"/>
</dbReference>
<evidence type="ECO:0000313" key="4">
    <source>
        <dbReference type="Proteomes" id="UP000284842"/>
    </source>
</evidence>
<keyword evidence="4" id="KW-1185">Reference proteome</keyword>
<feature type="non-terminal residue" evidence="3">
    <location>
        <position position="286"/>
    </location>
</feature>
<dbReference type="EMBL" id="NHTK01004199">
    <property type="protein sequence ID" value="PPQ87750.1"/>
    <property type="molecule type" value="Genomic_DNA"/>
</dbReference>
<sequence length="286" mass="32102">MCHPRPDFSARKENKKTKPENDQNNTDEVDEDFSEVSEAESDSSDSQSHPGPALDTETLPPLKWYRFTLFSTQSSNTIPMSYETHREQCNDQKKRLGLQHHKVTHGGRSYTATTAIQQGASIDSVRALGNWSIASSWSLYNHSLPVDAIVAAAGFNGKQVNSYFVAREAIVPPASLLLSIFPWIEAEEKAYKHRLIALAKPTNKNAGQDEALCYLLNLLRRLRTVLLQDAAVLYSEHPEAPIFKFSPFNSNDFQQFAASAAQIIRDANEHQRQYLQNLPTNIADNL</sequence>
<accession>A0A409XAJ6</accession>
<proteinExistence type="predicted"/>
<evidence type="ECO:0000313" key="3">
    <source>
        <dbReference type="EMBL" id="PPQ87750.1"/>
    </source>
</evidence>
<dbReference type="InterPro" id="IPR038279">
    <property type="entry name" value="Ndc10_dom2_sf"/>
</dbReference>
<dbReference type="AlphaFoldDB" id="A0A409XAJ6"/>
<feature type="compositionally biased region" description="Basic and acidic residues" evidence="1">
    <location>
        <begin position="1"/>
        <end position="21"/>
    </location>
</feature>
<dbReference type="InParanoid" id="A0A409XAJ6"/>
<feature type="domain" description="Ndc10" evidence="2">
    <location>
        <begin position="59"/>
        <end position="254"/>
    </location>
</feature>
<gene>
    <name evidence="3" type="ORF">CVT24_003818</name>
</gene>
<feature type="compositionally biased region" description="Acidic residues" evidence="1">
    <location>
        <begin position="25"/>
        <end position="43"/>
    </location>
</feature>
<dbReference type="Gene3D" id="1.10.443.20">
    <property type="entry name" value="Centromere DNA-binding protein complex CBF3 subunit, domain 2"/>
    <property type="match status" value="1"/>
</dbReference>
<organism evidence="3 4">
    <name type="scientific">Panaeolus cyanescens</name>
    <dbReference type="NCBI Taxonomy" id="181874"/>
    <lineage>
        <taxon>Eukaryota</taxon>
        <taxon>Fungi</taxon>
        <taxon>Dikarya</taxon>
        <taxon>Basidiomycota</taxon>
        <taxon>Agaricomycotina</taxon>
        <taxon>Agaricomycetes</taxon>
        <taxon>Agaricomycetidae</taxon>
        <taxon>Agaricales</taxon>
        <taxon>Agaricineae</taxon>
        <taxon>Galeropsidaceae</taxon>
        <taxon>Panaeolus</taxon>
    </lineage>
</organism>
<comment type="caution">
    <text evidence="3">The sequence shown here is derived from an EMBL/GenBank/DDBJ whole genome shotgun (WGS) entry which is preliminary data.</text>
</comment>
<dbReference type="InterPro" id="IPR031872">
    <property type="entry name" value="NDC10_II"/>
</dbReference>
<dbReference type="Proteomes" id="UP000284842">
    <property type="component" value="Unassembled WGS sequence"/>
</dbReference>
<dbReference type="OrthoDB" id="3033349at2759"/>
<dbReference type="SUPFAM" id="SSF56349">
    <property type="entry name" value="DNA breaking-rejoining enzymes"/>
    <property type="match status" value="1"/>
</dbReference>
<evidence type="ECO:0000256" key="1">
    <source>
        <dbReference type="SAM" id="MobiDB-lite"/>
    </source>
</evidence>
<evidence type="ECO:0000259" key="2">
    <source>
        <dbReference type="Pfam" id="PF16787"/>
    </source>
</evidence>
<reference evidence="3 4" key="1">
    <citation type="journal article" date="2018" name="Evol. Lett.">
        <title>Horizontal gene cluster transfer increased hallucinogenic mushroom diversity.</title>
        <authorList>
            <person name="Reynolds H.T."/>
            <person name="Vijayakumar V."/>
            <person name="Gluck-Thaler E."/>
            <person name="Korotkin H.B."/>
            <person name="Matheny P.B."/>
            <person name="Slot J.C."/>
        </authorList>
    </citation>
    <scope>NUCLEOTIDE SEQUENCE [LARGE SCALE GENOMIC DNA]</scope>
    <source>
        <strain evidence="3 4">2629</strain>
    </source>
</reference>
<name>A0A409XAJ6_9AGAR</name>
<dbReference type="GO" id="GO:0003677">
    <property type="term" value="F:DNA binding"/>
    <property type="evidence" value="ECO:0007669"/>
    <property type="project" value="InterPro"/>
</dbReference>
<dbReference type="STRING" id="181874.A0A409XAJ6"/>
<feature type="region of interest" description="Disordered" evidence="1">
    <location>
        <begin position="1"/>
        <end position="57"/>
    </location>
</feature>
<dbReference type="InterPro" id="IPR011010">
    <property type="entry name" value="DNA_brk_join_enz"/>
</dbReference>